<feature type="compositionally biased region" description="Gly residues" evidence="2">
    <location>
        <begin position="334"/>
        <end position="349"/>
    </location>
</feature>
<organism evidence="3 4">
    <name type="scientific">Triparma verrucosa</name>
    <dbReference type="NCBI Taxonomy" id="1606542"/>
    <lineage>
        <taxon>Eukaryota</taxon>
        <taxon>Sar</taxon>
        <taxon>Stramenopiles</taxon>
        <taxon>Ochrophyta</taxon>
        <taxon>Bolidophyceae</taxon>
        <taxon>Parmales</taxon>
        <taxon>Triparmaceae</taxon>
        <taxon>Triparma</taxon>
    </lineage>
</organism>
<dbReference type="Proteomes" id="UP001165160">
    <property type="component" value="Unassembled WGS sequence"/>
</dbReference>
<feature type="coiled-coil region" evidence="1">
    <location>
        <begin position="217"/>
        <end position="272"/>
    </location>
</feature>
<dbReference type="AlphaFoldDB" id="A0A9W7B8Y2"/>
<feature type="compositionally biased region" description="Gly residues" evidence="2">
    <location>
        <begin position="480"/>
        <end position="494"/>
    </location>
</feature>
<comment type="caution">
    <text evidence="3">The sequence shown here is derived from an EMBL/GenBank/DDBJ whole genome shotgun (WGS) entry which is preliminary data.</text>
</comment>
<feature type="region of interest" description="Disordered" evidence="2">
    <location>
        <begin position="325"/>
        <end position="349"/>
    </location>
</feature>
<reference evidence="4" key="1">
    <citation type="journal article" date="2023" name="Commun. Biol.">
        <title>Genome analysis of Parmales, the sister group of diatoms, reveals the evolutionary specialization of diatoms from phago-mixotrophs to photoautotrophs.</title>
        <authorList>
            <person name="Ban H."/>
            <person name="Sato S."/>
            <person name="Yoshikawa S."/>
            <person name="Yamada K."/>
            <person name="Nakamura Y."/>
            <person name="Ichinomiya M."/>
            <person name="Sato N."/>
            <person name="Blanc-Mathieu R."/>
            <person name="Endo H."/>
            <person name="Kuwata A."/>
            <person name="Ogata H."/>
        </authorList>
    </citation>
    <scope>NUCLEOTIDE SEQUENCE [LARGE SCALE GENOMIC DNA]</scope>
    <source>
        <strain evidence="4">NIES 3699</strain>
    </source>
</reference>
<keyword evidence="1" id="KW-0175">Coiled coil</keyword>
<name>A0A9W7B8Y2_9STRA</name>
<protein>
    <submittedName>
        <fullName evidence="3">Uncharacterized protein</fullName>
    </submittedName>
</protein>
<dbReference type="EMBL" id="BRXX01000058">
    <property type="protein sequence ID" value="GMH86301.1"/>
    <property type="molecule type" value="Genomic_DNA"/>
</dbReference>
<evidence type="ECO:0000256" key="1">
    <source>
        <dbReference type="SAM" id="Coils"/>
    </source>
</evidence>
<evidence type="ECO:0000256" key="2">
    <source>
        <dbReference type="SAM" id="MobiDB-lite"/>
    </source>
</evidence>
<evidence type="ECO:0000313" key="3">
    <source>
        <dbReference type="EMBL" id="GMH86301.1"/>
    </source>
</evidence>
<gene>
    <name evidence="3" type="ORF">TrVE_jg9127</name>
</gene>
<feature type="compositionally biased region" description="Basic and acidic residues" evidence="2">
    <location>
        <begin position="424"/>
        <end position="434"/>
    </location>
</feature>
<accession>A0A9W7B8Y2</accession>
<feature type="region of interest" description="Disordered" evidence="2">
    <location>
        <begin position="475"/>
        <end position="536"/>
    </location>
</feature>
<sequence length="536" mass="58965">MSAKAELYAEIGKLKSENEALGRQASKVPELEKQLKNALLDSNFYKQEAEKEKTGRVLLEKSLQEEREAKGKLKHGIDEAHKDLAAAEKQVHRLQSDLKFDKMAREGQVKRARIIEHELTEIKHDNFLQTKLRKEAEHRSSKTFKELQIERSMRLQDIHARNKVIIAKNTSERNEKLAEFHRFKEFNARNTLESQVNGLEAAIKSQTKIISLNDSELNASLQEIEEVRLESAKLKKELQEKSDEVLHHVEIRTELEQECHRLQTEMMVMARTHSDRTRPLSTAAAGKAGISLSMERARSGKTRPETTSAARIRRRAQTIRNREFSRTFTTSRGGSRGASRGGSRGGGGLLALMPPGSPVAKGALTLDEAFIIPIDADPVDRHARSLPNTSIISTNGLIDGGLGQTSPDGRLGTASVTFGSSEVLDGKSSPEPRGRLPSAIKKTRRGSTPSQTSSSTPTGRNIDRAFGIMSLDQSSSLETFGGGGGGGGGGGDGGDNYNDSDPFHVKLEKRKKHRERTTLNTPGSLFLGSGLGLRKE</sequence>
<evidence type="ECO:0000313" key="4">
    <source>
        <dbReference type="Proteomes" id="UP001165160"/>
    </source>
</evidence>
<keyword evidence="4" id="KW-1185">Reference proteome</keyword>
<feature type="compositionally biased region" description="Low complexity" evidence="2">
    <location>
        <begin position="446"/>
        <end position="460"/>
    </location>
</feature>
<proteinExistence type="predicted"/>
<feature type="region of interest" description="Disordered" evidence="2">
    <location>
        <begin position="395"/>
        <end position="462"/>
    </location>
</feature>